<keyword evidence="2" id="KW-1133">Transmembrane helix</keyword>
<proteinExistence type="predicted"/>
<reference evidence="3" key="1">
    <citation type="submission" date="2015-06" db="UniProtKB">
        <authorList>
            <consortium name="EnsemblPlants"/>
        </authorList>
    </citation>
    <scope>IDENTIFICATION</scope>
</reference>
<dbReference type="EnsemblPlants" id="EMT20321">
    <property type="protein sequence ID" value="EMT20321"/>
    <property type="gene ID" value="F775_27370"/>
</dbReference>
<dbReference type="AlphaFoldDB" id="N1R496"/>
<keyword evidence="2" id="KW-0472">Membrane</keyword>
<protein>
    <submittedName>
        <fullName evidence="3">Uncharacterized protein</fullName>
    </submittedName>
</protein>
<feature type="transmembrane region" description="Helical" evidence="2">
    <location>
        <begin position="135"/>
        <end position="155"/>
    </location>
</feature>
<feature type="compositionally biased region" description="Low complexity" evidence="1">
    <location>
        <begin position="24"/>
        <end position="37"/>
    </location>
</feature>
<evidence type="ECO:0000313" key="3">
    <source>
        <dbReference type="EnsemblPlants" id="EMT20321"/>
    </source>
</evidence>
<evidence type="ECO:0000256" key="2">
    <source>
        <dbReference type="SAM" id="Phobius"/>
    </source>
</evidence>
<feature type="transmembrane region" description="Helical" evidence="2">
    <location>
        <begin position="162"/>
        <end position="186"/>
    </location>
</feature>
<evidence type="ECO:0000256" key="1">
    <source>
        <dbReference type="SAM" id="MobiDB-lite"/>
    </source>
</evidence>
<keyword evidence="2" id="KW-0812">Transmembrane</keyword>
<feature type="region of interest" description="Disordered" evidence="1">
    <location>
        <begin position="21"/>
        <end position="45"/>
    </location>
</feature>
<sequence length="235" mass="25024">MNHPRGQSRLFKPLPLHAPSTIYTDTSTSAATQSRTSYKTTDSEQLTITERTIDRPRRQGRAYLRGGELGDGLGASETACLASSPGRTRRTELGGLADELLKDVVDEGVHDGHGLGGDADVRVHLLQHLEDVDLVRLHALIGLLLLLVGAALLGLRRRFSALGFFPTVVFSAAGAFSATAGFFSALGPSDAAASPVRGAVVRQRVRGGWWGIGLLVGDEMGRARRLYLCRGGVAL</sequence>
<name>N1R496_AEGTA</name>
<accession>N1R496</accession>
<organism evidence="3">
    <name type="scientific">Aegilops tauschii</name>
    <name type="common">Tausch's goatgrass</name>
    <name type="synonym">Aegilops squarrosa</name>
    <dbReference type="NCBI Taxonomy" id="37682"/>
    <lineage>
        <taxon>Eukaryota</taxon>
        <taxon>Viridiplantae</taxon>
        <taxon>Streptophyta</taxon>
        <taxon>Embryophyta</taxon>
        <taxon>Tracheophyta</taxon>
        <taxon>Spermatophyta</taxon>
        <taxon>Magnoliopsida</taxon>
        <taxon>Liliopsida</taxon>
        <taxon>Poales</taxon>
        <taxon>Poaceae</taxon>
        <taxon>BOP clade</taxon>
        <taxon>Pooideae</taxon>
        <taxon>Triticodae</taxon>
        <taxon>Triticeae</taxon>
        <taxon>Triticinae</taxon>
        <taxon>Aegilops</taxon>
    </lineage>
</organism>